<name>A0A173V2T5_9FIRM</name>
<accession>A0A173V2T5</accession>
<protein>
    <submittedName>
        <fullName evidence="1">Uncharacterized protein</fullName>
    </submittedName>
</protein>
<reference evidence="1 2" key="1">
    <citation type="submission" date="2015-09" db="EMBL/GenBank/DDBJ databases">
        <authorList>
            <consortium name="Pathogen Informatics"/>
        </authorList>
    </citation>
    <scope>NUCLEOTIDE SEQUENCE [LARGE SCALE GENOMIC DNA]</scope>
    <source>
        <strain evidence="1 2">2789STDY5834966</strain>
    </source>
</reference>
<dbReference type="AlphaFoldDB" id="A0A173V2T5"/>
<dbReference type="EMBL" id="CYYC01000070">
    <property type="protein sequence ID" value="CUN21543.1"/>
    <property type="molecule type" value="Genomic_DNA"/>
</dbReference>
<organism evidence="1 2">
    <name type="scientific">Anaerobutyricum hallii</name>
    <dbReference type="NCBI Taxonomy" id="39488"/>
    <lineage>
        <taxon>Bacteria</taxon>
        <taxon>Bacillati</taxon>
        <taxon>Bacillota</taxon>
        <taxon>Clostridia</taxon>
        <taxon>Lachnospirales</taxon>
        <taxon>Lachnospiraceae</taxon>
        <taxon>Anaerobutyricum</taxon>
    </lineage>
</organism>
<evidence type="ECO:0000313" key="2">
    <source>
        <dbReference type="Proteomes" id="UP000095390"/>
    </source>
</evidence>
<gene>
    <name evidence="1" type="ORF">ERS852578_02956</name>
</gene>
<evidence type="ECO:0000313" key="1">
    <source>
        <dbReference type="EMBL" id="CUN21543.1"/>
    </source>
</evidence>
<dbReference type="Proteomes" id="UP000095390">
    <property type="component" value="Unassembled WGS sequence"/>
</dbReference>
<proteinExistence type="predicted"/>
<sequence>MRNPKNPHNSTIVQGLQELSKLEIDNTMRTQIQDIIQYLSKHPSMAKDVDTTVRYKQYPDKQITFNKSPTYNNIGKLHQLLDNGSYNLLSYLCDYMSVDNCVYINILSISTDLHISDKSVRRHVTVLSNNHCIVKVKDAIKRTATPAIYMINPDIRTKGKVSPDLIDIFYKYANIPRSRFTDTIQPDEKHEIITIYPNLFGDDKKIKIGNITTIDTTDKVQKKESCQPLGKANNPKTFKQSTFDINNIISDEIMQEMDKVFKQ</sequence>